<feature type="compositionally biased region" description="Polar residues" evidence="17">
    <location>
        <begin position="1065"/>
        <end position="1078"/>
    </location>
</feature>
<feature type="compositionally biased region" description="Polar residues" evidence="17">
    <location>
        <begin position="344"/>
        <end position="355"/>
    </location>
</feature>
<dbReference type="GO" id="GO:0030425">
    <property type="term" value="C:dendrite"/>
    <property type="evidence" value="ECO:0007669"/>
    <property type="project" value="TreeGrafter"/>
</dbReference>
<evidence type="ECO:0000256" key="11">
    <source>
        <dbReference type="ARBA" id="ARBA00034103"/>
    </source>
</evidence>
<keyword evidence="6" id="KW-0524">Neurogenesis</keyword>
<evidence type="ECO:0000256" key="7">
    <source>
        <dbReference type="ARBA" id="ARBA00023018"/>
    </source>
</evidence>
<dbReference type="PROSITE" id="PS50105">
    <property type="entry name" value="SAM_DOMAIN"/>
    <property type="match status" value="1"/>
</dbReference>
<dbReference type="FunFam" id="2.30.42.10:FF:000010">
    <property type="entry name" value="Neurabin-1 isoform 1"/>
    <property type="match status" value="1"/>
</dbReference>
<dbReference type="OrthoDB" id="62701at2759"/>
<evidence type="ECO:0000259" key="19">
    <source>
        <dbReference type="PROSITE" id="PS50106"/>
    </source>
</evidence>
<dbReference type="InterPro" id="IPR001478">
    <property type="entry name" value="PDZ"/>
</dbReference>
<evidence type="ECO:0000313" key="21">
    <source>
        <dbReference type="Proteomes" id="UP001152622"/>
    </source>
</evidence>
<dbReference type="FunFam" id="1.10.150.50:FF:000008">
    <property type="entry name" value="Neurabin-1 isoform 1-like protein"/>
    <property type="match status" value="1"/>
</dbReference>
<feature type="compositionally biased region" description="Gly residues" evidence="17">
    <location>
        <begin position="1006"/>
        <end position="1015"/>
    </location>
</feature>
<feature type="domain" description="PDZ" evidence="19">
    <location>
        <begin position="488"/>
        <end position="576"/>
    </location>
</feature>
<organism evidence="20 21">
    <name type="scientific">Synaphobranchus kaupii</name>
    <name type="common">Kaup's arrowtooth eel</name>
    <dbReference type="NCBI Taxonomy" id="118154"/>
    <lineage>
        <taxon>Eukaryota</taxon>
        <taxon>Metazoa</taxon>
        <taxon>Chordata</taxon>
        <taxon>Craniata</taxon>
        <taxon>Vertebrata</taxon>
        <taxon>Euteleostomi</taxon>
        <taxon>Actinopterygii</taxon>
        <taxon>Neopterygii</taxon>
        <taxon>Teleostei</taxon>
        <taxon>Anguilliformes</taxon>
        <taxon>Synaphobranchidae</taxon>
        <taxon>Synaphobranchus</taxon>
    </lineage>
</organism>
<dbReference type="AlphaFoldDB" id="A0A9Q1IC31"/>
<dbReference type="GO" id="GO:0007015">
    <property type="term" value="P:actin filament organization"/>
    <property type="evidence" value="ECO:0007669"/>
    <property type="project" value="TreeGrafter"/>
</dbReference>
<comment type="caution">
    <text evidence="20">The sequence shown here is derived from an EMBL/GenBank/DDBJ whole genome shotgun (WGS) entry which is preliminary data.</text>
</comment>
<evidence type="ECO:0000256" key="8">
    <source>
        <dbReference type="ARBA" id="ARBA00023054"/>
    </source>
</evidence>
<feature type="compositionally biased region" description="Polar residues" evidence="17">
    <location>
        <begin position="93"/>
        <end position="102"/>
    </location>
</feature>
<evidence type="ECO:0000256" key="13">
    <source>
        <dbReference type="ARBA" id="ARBA00076637"/>
    </source>
</evidence>
<dbReference type="CDD" id="cd09512">
    <property type="entry name" value="SAM_Neurabin-like"/>
    <property type="match status" value="1"/>
</dbReference>
<feature type="compositionally biased region" description="Basic and acidic residues" evidence="17">
    <location>
        <begin position="1"/>
        <end position="12"/>
    </location>
</feature>
<dbReference type="Pfam" id="PF07647">
    <property type="entry name" value="SAM_2"/>
    <property type="match status" value="1"/>
</dbReference>
<feature type="region of interest" description="Disordered" evidence="17">
    <location>
        <begin position="812"/>
        <end position="881"/>
    </location>
</feature>
<keyword evidence="9" id="KW-0009">Actin-binding</keyword>
<feature type="compositionally biased region" description="Basic and acidic residues" evidence="17">
    <location>
        <begin position="32"/>
        <end position="52"/>
    </location>
</feature>
<dbReference type="InterPro" id="IPR036034">
    <property type="entry name" value="PDZ_sf"/>
</dbReference>
<dbReference type="PROSITE" id="PS50106">
    <property type="entry name" value="PDZ"/>
    <property type="match status" value="1"/>
</dbReference>
<keyword evidence="5" id="KW-0221">Differentiation</keyword>
<feature type="compositionally biased region" description="Low complexity" evidence="17">
    <location>
        <begin position="974"/>
        <end position="997"/>
    </location>
</feature>
<dbReference type="Gene3D" id="2.30.42.10">
    <property type="match status" value="1"/>
</dbReference>
<evidence type="ECO:0000256" key="6">
    <source>
        <dbReference type="ARBA" id="ARBA00022902"/>
    </source>
</evidence>
<evidence type="ECO:0000259" key="18">
    <source>
        <dbReference type="PROSITE" id="PS50105"/>
    </source>
</evidence>
<keyword evidence="7" id="KW-0770">Synapse</keyword>
<evidence type="ECO:0000256" key="4">
    <source>
        <dbReference type="ARBA" id="ARBA00022553"/>
    </source>
</evidence>
<dbReference type="Pfam" id="PF00595">
    <property type="entry name" value="PDZ"/>
    <property type="match status" value="1"/>
</dbReference>
<feature type="compositionally biased region" description="Basic and acidic residues" evidence="17">
    <location>
        <begin position="287"/>
        <end position="298"/>
    </location>
</feature>
<feature type="coiled-coil region" evidence="16">
    <location>
        <begin position="584"/>
        <end position="611"/>
    </location>
</feature>
<feature type="compositionally biased region" description="Low complexity" evidence="17">
    <location>
        <begin position="204"/>
        <end position="213"/>
    </location>
</feature>
<feature type="compositionally biased region" description="Polar residues" evidence="17">
    <location>
        <begin position="167"/>
        <end position="192"/>
    </location>
</feature>
<feature type="compositionally biased region" description="Basic and acidic residues" evidence="17">
    <location>
        <begin position="1219"/>
        <end position="1243"/>
    </location>
</feature>
<dbReference type="InterPro" id="IPR001660">
    <property type="entry name" value="SAM"/>
</dbReference>
<evidence type="ECO:0000256" key="12">
    <source>
        <dbReference type="ARBA" id="ARBA00067399"/>
    </source>
</evidence>
<dbReference type="PANTHER" id="PTHR16154:SF22">
    <property type="entry name" value="NEURABIN-1"/>
    <property type="match status" value="1"/>
</dbReference>
<dbReference type="InterPro" id="IPR040645">
    <property type="entry name" value="Neurabin-1/2_PDZ"/>
</dbReference>
<feature type="compositionally biased region" description="Basic and acidic residues" evidence="17">
    <location>
        <begin position="148"/>
        <end position="163"/>
    </location>
</feature>
<evidence type="ECO:0000256" key="14">
    <source>
        <dbReference type="ARBA" id="ARBA00077125"/>
    </source>
</evidence>
<dbReference type="GO" id="GO:0031175">
    <property type="term" value="P:neuron projection development"/>
    <property type="evidence" value="ECO:0007669"/>
    <property type="project" value="TreeGrafter"/>
</dbReference>
<dbReference type="GO" id="GO:0014069">
    <property type="term" value="C:postsynaptic density"/>
    <property type="evidence" value="ECO:0007669"/>
    <property type="project" value="TreeGrafter"/>
</dbReference>
<evidence type="ECO:0000256" key="1">
    <source>
        <dbReference type="ARBA" id="ARBA00004245"/>
    </source>
</evidence>
<dbReference type="GO" id="GO:0051015">
    <property type="term" value="F:actin filament binding"/>
    <property type="evidence" value="ECO:0007669"/>
    <property type="project" value="TreeGrafter"/>
</dbReference>
<keyword evidence="21" id="KW-1185">Reference proteome</keyword>
<dbReference type="SUPFAM" id="SSF50156">
    <property type="entry name" value="PDZ domain-like"/>
    <property type="match status" value="1"/>
</dbReference>
<name>A0A9Q1IC31_SYNKA</name>
<evidence type="ECO:0000256" key="10">
    <source>
        <dbReference type="ARBA" id="ARBA00023212"/>
    </source>
</evidence>
<comment type="subcellular location">
    <subcellularLocation>
        <location evidence="1">Cytoplasm</location>
        <location evidence="1">Cytoskeleton</location>
    </subcellularLocation>
    <subcellularLocation>
        <location evidence="11">Synapse</location>
    </subcellularLocation>
</comment>
<dbReference type="InterPro" id="IPR043446">
    <property type="entry name" value="Neurabin-like"/>
</dbReference>
<evidence type="ECO:0000256" key="16">
    <source>
        <dbReference type="SAM" id="Coils"/>
    </source>
</evidence>
<dbReference type="Proteomes" id="UP001152622">
    <property type="component" value="Chromosome 21"/>
</dbReference>
<gene>
    <name evidence="20" type="ORF">SKAU_G00398380</name>
</gene>
<evidence type="ECO:0000256" key="3">
    <source>
        <dbReference type="ARBA" id="ARBA00022490"/>
    </source>
</evidence>
<feature type="compositionally biased region" description="Low complexity" evidence="17">
    <location>
        <begin position="1092"/>
        <end position="1102"/>
    </location>
</feature>
<feature type="region of interest" description="Disordered" evidence="17">
    <location>
        <begin position="1"/>
        <end position="298"/>
    </location>
</feature>
<dbReference type="InterPro" id="IPR013761">
    <property type="entry name" value="SAM/pointed_sf"/>
</dbReference>
<accession>A0A9Q1IC31</accession>
<dbReference type="SMART" id="SM00454">
    <property type="entry name" value="SAM"/>
    <property type="match status" value="1"/>
</dbReference>
<evidence type="ECO:0000256" key="15">
    <source>
        <dbReference type="ARBA" id="ARBA00082439"/>
    </source>
</evidence>
<dbReference type="SUPFAM" id="SSF47769">
    <property type="entry name" value="SAM/Pointed domain"/>
    <property type="match status" value="1"/>
</dbReference>
<keyword evidence="4" id="KW-0597">Phosphoprotein</keyword>
<keyword evidence="3" id="KW-0963">Cytoplasm</keyword>
<reference evidence="20" key="1">
    <citation type="journal article" date="2023" name="Science">
        <title>Genome structures resolve the early diversification of teleost fishes.</title>
        <authorList>
            <person name="Parey E."/>
            <person name="Louis A."/>
            <person name="Montfort J."/>
            <person name="Bouchez O."/>
            <person name="Roques C."/>
            <person name="Iampietro C."/>
            <person name="Lluch J."/>
            <person name="Castinel A."/>
            <person name="Donnadieu C."/>
            <person name="Desvignes T."/>
            <person name="Floi Bucao C."/>
            <person name="Jouanno E."/>
            <person name="Wen M."/>
            <person name="Mejri S."/>
            <person name="Dirks R."/>
            <person name="Jansen H."/>
            <person name="Henkel C."/>
            <person name="Chen W.J."/>
            <person name="Zahm M."/>
            <person name="Cabau C."/>
            <person name="Klopp C."/>
            <person name="Thompson A.W."/>
            <person name="Robinson-Rechavi M."/>
            <person name="Braasch I."/>
            <person name="Lecointre G."/>
            <person name="Bobe J."/>
            <person name="Postlethwait J.H."/>
            <person name="Berthelot C."/>
            <person name="Roest Crollius H."/>
            <person name="Guiguen Y."/>
        </authorList>
    </citation>
    <scope>NUCLEOTIDE SEQUENCE</scope>
    <source>
        <strain evidence="20">WJC10195</strain>
    </source>
</reference>
<evidence type="ECO:0000313" key="20">
    <source>
        <dbReference type="EMBL" id="KAJ8334199.1"/>
    </source>
</evidence>
<keyword evidence="2" id="KW-0217">Developmental protein</keyword>
<dbReference type="GO" id="GO:0005737">
    <property type="term" value="C:cytoplasm"/>
    <property type="evidence" value="ECO:0007669"/>
    <property type="project" value="TreeGrafter"/>
</dbReference>
<feature type="compositionally biased region" description="Low complexity" evidence="17">
    <location>
        <begin position="812"/>
        <end position="837"/>
    </location>
</feature>
<dbReference type="Gene3D" id="1.10.150.50">
    <property type="entry name" value="Transcription Factor, Ets-1"/>
    <property type="match status" value="1"/>
</dbReference>
<dbReference type="PANTHER" id="PTHR16154">
    <property type="entry name" value="NEURABIN"/>
    <property type="match status" value="1"/>
</dbReference>
<dbReference type="SMART" id="SM00228">
    <property type="entry name" value="PDZ"/>
    <property type="match status" value="1"/>
</dbReference>
<feature type="domain" description="SAM" evidence="18">
    <location>
        <begin position="1155"/>
        <end position="1218"/>
    </location>
</feature>
<dbReference type="CDD" id="cd06790">
    <property type="entry name" value="PDZ_neurabin-like"/>
    <property type="match status" value="1"/>
</dbReference>
<evidence type="ECO:0000256" key="5">
    <source>
        <dbReference type="ARBA" id="ARBA00022782"/>
    </source>
</evidence>
<dbReference type="GO" id="GO:0019722">
    <property type="term" value="P:calcium-mediated signaling"/>
    <property type="evidence" value="ECO:0007669"/>
    <property type="project" value="TreeGrafter"/>
</dbReference>
<protein>
    <recommendedName>
        <fullName evidence="12">Neurabin-1</fullName>
    </recommendedName>
    <alternativeName>
        <fullName evidence="14">Neurabin-I</fullName>
    </alternativeName>
    <alternativeName>
        <fullName evidence="13">Neural tissue-specific F-actin-binding protein I</fullName>
    </alternativeName>
    <alternativeName>
        <fullName evidence="15">Protein phosphatase 1 regulatory subunit 9A</fullName>
    </alternativeName>
</protein>
<proteinExistence type="predicted"/>
<feature type="compositionally biased region" description="Basic and acidic residues" evidence="17">
    <location>
        <begin position="126"/>
        <end position="135"/>
    </location>
</feature>
<feature type="region of interest" description="Disordered" evidence="17">
    <location>
        <begin position="336"/>
        <end position="361"/>
    </location>
</feature>
<evidence type="ECO:0000256" key="17">
    <source>
        <dbReference type="SAM" id="MobiDB-lite"/>
    </source>
</evidence>
<dbReference type="Pfam" id="PF17817">
    <property type="entry name" value="PDZ_5"/>
    <property type="match status" value="1"/>
</dbReference>
<keyword evidence="10" id="KW-0206">Cytoskeleton</keyword>
<feature type="region of interest" description="Disordered" evidence="17">
    <location>
        <begin position="933"/>
        <end position="1102"/>
    </location>
</feature>
<feature type="region of interest" description="Disordered" evidence="17">
    <location>
        <begin position="611"/>
        <end position="631"/>
    </location>
</feature>
<dbReference type="GO" id="GO:0015629">
    <property type="term" value="C:actin cytoskeleton"/>
    <property type="evidence" value="ECO:0007669"/>
    <property type="project" value="TreeGrafter"/>
</dbReference>
<dbReference type="EMBL" id="JAINUF010000021">
    <property type="protein sequence ID" value="KAJ8334199.1"/>
    <property type="molecule type" value="Genomic_DNA"/>
</dbReference>
<evidence type="ECO:0000256" key="2">
    <source>
        <dbReference type="ARBA" id="ARBA00022473"/>
    </source>
</evidence>
<keyword evidence="8 16" id="KW-0175">Coiled coil</keyword>
<sequence length="1264" mass="138697">MLKTEASGERSNLRSASPHRNAYRAEFQALKKAFDQPRQDGDPKQKGAERVKQPRGRQYGTHVSRIKNMFMQMETDGPAPSSKSKRREEASPQKLTKPTNFVNRVDGSIIKLQPAISERASGTHSKFSETRKLFEQKGTSQSPVYPSSRDKRGSHEHLDEWRGPRSNRGSNDSLDSLCSRTEAASPTVSQLSAVFENADLHQPGGSRRSSGGRALCSPDEFHRPGELSEDDTSSRQSPSCGGHRHHGGRHALPVSSSSEDLLSPSPLSEVVDAGPGFPGGPLQKAELPGDGKSERRGTAILDKCEEPHQVSQAGKVTSTEAVGVCTDAPVSTATICTEPKESTPDTVASETNEGTSGHDAENLTQFTGEAKEHNEEYSGNERVVFNADGDACYQGWGESCTDPEDEAYADEEAYFDPGSDIKEISGLPDEEEEDIPKGRKIRFSTAPMTVFNTYSNEDYDRRNEEVDPVASSAEYELEKRVEKLELFPVELEKDEDGLGISIIGMGVGADAGLEKLGIFVKTVIEGGAAERDDRIKVNDQIVEVDGTSLVGVTQSFAASVLRNTQGVVRFVIGRERPGQVSEVAQLISQTLEQERRQREMLEQHYAQYDADDDETGEYATDEEEEEEGPAMTGGEMTIEVFDLPETEDMFSPSELDATKLSQKFRELQIKHTVTEAEIQKLKIKLQAVEKEKQRWEREKSQLRQSIEDNKERMLKLESYWIEAQTLCHTVNEHLKETQSQYQALEKKYNKAKKLIKDFQQKELEFIQREEAERKKLEEAEKAHLVEIQALQAKIAGLEAELLQLMKRNGAQANNNNNSAEARAEPQSAAKAAAAAGAPLGTRESADRIAPPWGSLRDKDVLRPFVAPPPPLHGDGHVTSSRTAARQIVQLQSGQRGSGTTLTGSDPVDVFDFSQAVPETERLDSEALKARAQLAGKSCRQRPSRSLLRDSISSTEGEDSLERKAVDGCGSPSHGVRSSRSDSGASSLSPAPLSSESVADATEICGGRTGRPGAGGNASPRRQPRTGGEDGGSQSALVSCPSEKTNRKGFEVGSPLRHSKGRESRLSSGNSSTDLSAENSPEKLKTKSPALNDDFSASSTSSADFSGLLADPKLSGRSHTLVLSSDESLDMIEDEILDEAQLPKQHHWQNRSVLEWNCPQVSRWLMGLNLEQYVPEFTAKNVDGEQLLQVDSASLKALGVASSQDRALIKKKVKDLKALMEKARRNRDKQDKQREKARRKELEQMQRQVRKASKSPGEPAEGTNE</sequence>
<feature type="region of interest" description="Disordered" evidence="17">
    <location>
        <begin position="1219"/>
        <end position="1264"/>
    </location>
</feature>
<evidence type="ECO:0000256" key="9">
    <source>
        <dbReference type="ARBA" id="ARBA00023203"/>
    </source>
</evidence>
<feature type="compositionally biased region" description="Acidic residues" evidence="17">
    <location>
        <begin position="611"/>
        <end position="628"/>
    </location>
</feature>
<feature type="compositionally biased region" description="Low complexity" evidence="17">
    <location>
        <begin position="250"/>
        <end position="272"/>
    </location>
</feature>